<evidence type="ECO:0000313" key="2">
    <source>
        <dbReference type="Proteomes" id="UP000299102"/>
    </source>
</evidence>
<reference evidence="1 2" key="1">
    <citation type="journal article" date="2019" name="Commun. Biol.">
        <title>The bagworm genome reveals a unique fibroin gene that provides high tensile strength.</title>
        <authorList>
            <person name="Kono N."/>
            <person name="Nakamura H."/>
            <person name="Ohtoshi R."/>
            <person name="Tomita M."/>
            <person name="Numata K."/>
            <person name="Arakawa K."/>
        </authorList>
    </citation>
    <scope>NUCLEOTIDE SEQUENCE [LARGE SCALE GENOMIC DNA]</scope>
</reference>
<keyword evidence="2" id="KW-1185">Reference proteome</keyword>
<gene>
    <name evidence="1" type="ORF">EVAR_29391_1</name>
</gene>
<accession>A0A4C1ZVV7</accession>
<comment type="caution">
    <text evidence="1">The sequence shown here is derived from an EMBL/GenBank/DDBJ whole genome shotgun (WGS) entry which is preliminary data.</text>
</comment>
<organism evidence="1 2">
    <name type="scientific">Eumeta variegata</name>
    <name type="common">Bagworm moth</name>
    <name type="synonym">Eumeta japonica</name>
    <dbReference type="NCBI Taxonomy" id="151549"/>
    <lineage>
        <taxon>Eukaryota</taxon>
        <taxon>Metazoa</taxon>
        <taxon>Ecdysozoa</taxon>
        <taxon>Arthropoda</taxon>
        <taxon>Hexapoda</taxon>
        <taxon>Insecta</taxon>
        <taxon>Pterygota</taxon>
        <taxon>Neoptera</taxon>
        <taxon>Endopterygota</taxon>
        <taxon>Lepidoptera</taxon>
        <taxon>Glossata</taxon>
        <taxon>Ditrysia</taxon>
        <taxon>Tineoidea</taxon>
        <taxon>Psychidae</taxon>
        <taxon>Oiketicinae</taxon>
        <taxon>Eumeta</taxon>
    </lineage>
</organism>
<proteinExistence type="predicted"/>
<evidence type="ECO:0000313" key="1">
    <source>
        <dbReference type="EMBL" id="GBP90933.1"/>
    </source>
</evidence>
<sequence length="284" mass="31892">MGVESRTEVGTDSRNRIRDGVIARAASQSELGTRLESELTVKPELQPSTELKPCESTICELNILRDYEFLDPSEWFVRELLSALSCGRDRERIATLIVTVAFPANDTTNSARFKGRDGQTLLRVTVPGRNGYNYEFISGPALVQMELLYILLYLTEQQFPPYNAEAVYLAQAHAIRSDKIQNKSRRTPAPLAVEVAHNGLSRRVREWLSNGVLKPITLSPFIIKHFDINDVTLVTSETNILIFALQNTELVARPKDDWAKNLLSQFARNVILKENVDGSFSTAP</sequence>
<dbReference type="EMBL" id="BGZK01002126">
    <property type="protein sequence ID" value="GBP90933.1"/>
    <property type="molecule type" value="Genomic_DNA"/>
</dbReference>
<dbReference type="AlphaFoldDB" id="A0A4C1ZVV7"/>
<dbReference type="Proteomes" id="UP000299102">
    <property type="component" value="Unassembled WGS sequence"/>
</dbReference>
<name>A0A4C1ZVV7_EUMVA</name>
<protein>
    <submittedName>
        <fullName evidence="1">Uncharacterized protein</fullName>
    </submittedName>
</protein>